<dbReference type="Proteomes" id="UP000829758">
    <property type="component" value="Chromosome"/>
</dbReference>
<sequence length="178" mass="18299">MTSWAEITDAVAVALGGNRTEGRRRLLTCWEGTGPGEHAHRCILAHYLADTESDLPAEIAWDEAALAEYAGVRDGDLVPLGIPSARGFAPSLHLNLGDGYLRRGEPGKARRHHVLGLAAADVLGTEGYGAMIRAGLENLGLRIEAARNAGPGTATGTSTGTTVHNAGPGTATGTPAGT</sequence>
<evidence type="ECO:0000313" key="4">
    <source>
        <dbReference type="Proteomes" id="UP000829758"/>
    </source>
</evidence>
<name>A0A9X1S9I7_9MICC</name>
<dbReference type="EMBL" id="JAJFZT010000003">
    <property type="protein sequence ID" value="MCC3272322.1"/>
    <property type="molecule type" value="Genomic_DNA"/>
</dbReference>
<evidence type="ECO:0000313" key="5">
    <source>
        <dbReference type="Proteomes" id="UP001155145"/>
    </source>
</evidence>
<accession>A0A9X1S9I7</accession>
<protein>
    <submittedName>
        <fullName evidence="2">Uncharacterized protein</fullName>
    </submittedName>
</protein>
<evidence type="ECO:0000313" key="2">
    <source>
        <dbReference type="EMBL" id="MCC3272322.1"/>
    </source>
</evidence>
<evidence type="ECO:0000313" key="3">
    <source>
        <dbReference type="EMBL" id="UON91815.1"/>
    </source>
</evidence>
<gene>
    <name evidence="2" type="ORF">LJ755_06200</name>
    <name evidence="3" type="ORF">MUK71_14715</name>
</gene>
<evidence type="ECO:0000256" key="1">
    <source>
        <dbReference type="SAM" id="MobiDB-lite"/>
    </source>
</evidence>
<proteinExistence type="predicted"/>
<organism evidence="2 5">
    <name type="scientific">Arthrobacter zhangbolii</name>
    <dbReference type="NCBI Taxonomy" id="2886936"/>
    <lineage>
        <taxon>Bacteria</taxon>
        <taxon>Bacillati</taxon>
        <taxon>Actinomycetota</taxon>
        <taxon>Actinomycetes</taxon>
        <taxon>Micrococcales</taxon>
        <taxon>Micrococcaceae</taxon>
        <taxon>Arthrobacter</taxon>
    </lineage>
</organism>
<reference evidence="2" key="1">
    <citation type="submission" date="2021-10" db="EMBL/GenBank/DDBJ databases">
        <title>Novel species in genus Arthrobacter.</title>
        <authorList>
            <person name="Liu Y."/>
        </authorList>
    </citation>
    <scope>NUCLEOTIDE SEQUENCE</scope>
    <source>
        <strain evidence="2">Zg-Y462</strain>
        <strain evidence="4">zg-Y462</strain>
    </source>
</reference>
<feature type="region of interest" description="Disordered" evidence="1">
    <location>
        <begin position="150"/>
        <end position="178"/>
    </location>
</feature>
<dbReference type="RefSeq" id="WP_227928413.1">
    <property type="nucleotide sequence ID" value="NZ_CP094984.1"/>
</dbReference>
<dbReference type="AlphaFoldDB" id="A0A9X1S9I7"/>
<keyword evidence="4" id="KW-1185">Reference proteome</keyword>
<dbReference type="Proteomes" id="UP001155145">
    <property type="component" value="Unassembled WGS sequence"/>
</dbReference>
<dbReference type="EMBL" id="CP094984">
    <property type="protein sequence ID" value="UON91815.1"/>
    <property type="molecule type" value="Genomic_DNA"/>
</dbReference>